<dbReference type="PANTHER" id="PTHR13211">
    <property type="entry name" value="TELOMERASE CAJAL BODY PROTEIN 1"/>
    <property type="match status" value="1"/>
</dbReference>
<organism evidence="3 4">
    <name type="scientific">Raphidocelis subcapitata</name>
    <dbReference type="NCBI Taxonomy" id="307507"/>
    <lineage>
        <taxon>Eukaryota</taxon>
        <taxon>Viridiplantae</taxon>
        <taxon>Chlorophyta</taxon>
        <taxon>core chlorophytes</taxon>
        <taxon>Chlorophyceae</taxon>
        <taxon>CS clade</taxon>
        <taxon>Sphaeropleales</taxon>
        <taxon>Selenastraceae</taxon>
        <taxon>Raphidocelis</taxon>
    </lineage>
</organism>
<feature type="repeat" description="WD" evidence="1">
    <location>
        <begin position="322"/>
        <end position="363"/>
    </location>
</feature>
<dbReference type="Pfam" id="PF00400">
    <property type="entry name" value="WD40"/>
    <property type="match status" value="3"/>
</dbReference>
<evidence type="ECO:0000256" key="1">
    <source>
        <dbReference type="PROSITE-ProRule" id="PRU00221"/>
    </source>
</evidence>
<feature type="compositionally biased region" description="Basic residues" evidence="2">
    <location>
        <begin position="416"/>
        <end position="425"/>
    </location>
</feature>
<dbReference type="AlphaFoldDB" id="A0A2V0NMF6"/>
<feature type="compositionally biased region" description="Acidic residues" evidence="2">
    <location>
        <begin position="74"/>
        <end position="84"/>
    </location>
</feature>
<dbReference type="EMBL" id="BDRX01000006">
    <property type="protein sequence ID" value="GBF88681.1"/>
    <property type="molecule type" value="Genomic_DNA"/>
</dbReference>
<sequence>MLATSVWPQDPVPIYRTQREFAEAADPAVCPNSNFLKGVKWSPDGACCLTAGDDKWLRVFDLPQDALDRPPEADAGDTGDDDGAGDANGGSSSSSSGGGGPAAAAAQHRRRPRRRAAGPPDSLCSALRVHAGEGVYDYAWFPGMTTADPASCCFASTVQGHPLHMWDACSGALRCSYSAHDDADNPTAAYSLAFSPDGGKLLGGYSKCFRAFDVSRPGRDCRTVRTQRRGGEGSLPGIVSCLAFNPPCCDLLAAGSYSGGAALFDARTDEQLLLMRGHSGGVTQVSFSRDGNYLYSGARRDGDVICWDIRAGGGPLYRLPRAAGATNQRIAFDLDPSGRHLATGGCDGRVRVFDLRDGSEVGSFLAAPDTVSGCAFHPVMGLPLLATASGHRRYPLEPPDSDSDDDSDGGGGAGAGRRKRPRHGGRGGGGGFELGRDANALRLWRLRVEWVECPAEGDAAMEAGEAESDDGIPLVHL</sequence>
<dbReference type="InterPro" id="IPR015943">
    <property type="entry name" value="WD40/YVTN_repeat-like_dom_sf"/>
</dbReference>
<keyword evidence="4" id="KW-1185">Reference proteome</keyword>
<feature type="compositionally biased region" description="Basic residues" evidence="2">
    <location>
        <begin position="107"/>
        <end position="116"/>
    </location>
</feature>
<evidence type="ECO:0000313" key="4">
    <source>
        <dbReference type="Proteomes" id="UP000247498"/>
    </source>
</evidence>
<accession>A0A2V0NMF6</accession>
<evidence type="ECO:0000313" key="3">
    <source>
        <dbReference type="EMBL" id="GBF88681.1"/>
    </source>
</evidence>
<name>A0A2V0NMF6_9CHLO</name>
<dbReference type="InterPro" id="IPR051150">
    <property type="entry name" value="SWT21/TCAB1_mRNA_Telomere"/>
</dbReference>
<dbReference type="InterPro" id="IPR036322">
    <property type="entry name" value="WD40_repeat_dom_sf"/>
</dbReference>
<dbReference type="STRING" id="307507.A0A2V0NMF6"/>
<comment type="caution">
    <text evidence="3">The sequence shown here is derived from an EMBL/GenBank/DDBJ whole genome shotgun (WGS) entry which is preliminary data.</text>
</comment>
<dbReference type="Gene3D" id="2.130.10.10">
    <property type="entry name" value="YVTN repeat-like/Quinoprotein amine dehydrogenase"/>
    <property type="match status" value="2"/>
</dbReference>
<dbReference type="SMART" id="SM00320">
    <property type="entry name" value="WD40"/>
    <property type="match status" value="5"/>
</dbReference>
<feature type="region of interest" description="Disordered" evidence="2">
    <location>
        <begin position="391"/>
        <end position="432"/>
    </location>
</feature>
<dbReference type="SUPFAM" id="SSF50978">
    <property type="entry name" value="WD40 repeat-like"/>
    <property type="match status" value="1"/>
</dbReference>
<dbReference type="InterPro" id="IPR001680">
    <property type="entry name" value="WD40_rpt"/>
</dbReference>
<feature type="compositionally biased region" description="Acidic residues" evidence="2">
    <location>
        <begin position="399"/>
        <end position="408"/>
    </location>
</feature>
<dbReference type="PANTHER" id="PTHR13211:SF0">
    <property type="entry name" value="TELOMERASE CAJAL BODY PROTEIN 1"/>
    <property type="match status" value="1"/>
</dbReference>
<feature type="region of interest" description="Disordered" evidence="2">
    <location>
        <begin position="66"/>
        <end position="122"/>
    </location>
</feature>
<proteinExistence type="predicted"/>
<protein>
    <submittedName>
        <fullName evidence="3">Uncharacterized protein</fullName>
    </submittedName>
</protein>
<evidence type="ECO:0000256" key="2">
    <source>
        <dbReference type="SAM" id="MobiDB-lite"/>
    </source>
</evidence>
<dbReference type="PROSITE" id="PS50082">
    <property type="entry name" value="WD_REPEATS_2"/>
    <property type="match status" value="2"/>
</dbReference>
<gene>
    <name evidence="3" type="ORF">Rsub_01580</name>
</gene>
<reference evidence="3 4" key="1">
    <citation type="journal article" date="2018" name="Sci. Rep.">
        <title>Raphidocelis subcapitata (=Pseudokirchneriella subcapitata) provides an insight into genome evolution and environmental adaptations in the Sphaeropleales.</title>
        <authorList>
            <person name="Suzuki S."/>
            <person name="Yamaguchi H."/>
            <person name="Nakajima N."/>
            <person name="Kawachi M."/>
        </authorList>
    </citation>
    <scope>NUCLEOTIDE SEQUENCE [LARGE SCALE GENOMIC DNA]</scope>
    <source>
        <strain evidence="3 4">NIES-35</strain>
    </source>
</reference>
<dbReference type="Proteomes" id="UP000247498">
    <property type="component" value="Unassembled WGS sequence"/>
</dbReference>
<feature type="repeat" description="WD" evidence="1">
    <location>
        <begin position="275"/>
        <end position="312"/>
    </location>
</feature>
<dbReference type="FunCoup" id="A0A2V0NMF6">
    <property type="interactions" value="2048"/>
</dbReference>
<keyword evidence="1" id="KW-0853">WD repeat</keyword>
<dbReference type="OrthoDB" id="239865at2759"/>
<dbReference type="InParanoid" id="A0A2V0NMF6"/>